<feature type="region of interest" description="Disordered" evidence="8">
    <location>
        <begin position="406"/>
        <end position="434"/>
    </location>
</feature>
<evidence type="ECO:0000256" key="8">
    <source>
        <dbReference type="SAM" id="MobiDB-lite"/>
    </source>
</evidence>
<evidence type="ECO:0000256" key="7">
    <source>
        <dbReference type="ARBA" id="ARBA00031943"/>
    </source>
</evidence>
<proteinExistence type="predicted"/>
<dbReference type="GO" id="GO:0005829">
    <property type="term" value="C:cytosol"/>
    <property type="evidence" value="ECO:0007669"/>
    <property type="project" value="UniProtKB-SubCell"/>
</dbReference>
<name>A0A8C6HWE8_MUSSI</name>
<evidence type="ECO:0000313" key="10">
    <source>
        <dbReference type="Ensembl" id="ENSMSIP00000026890.1"/>
    </source>
</evidence>
<keyword evidence="11" id="KW-1185">Reference proteome</keyword>
<feature type="compositionally biased region" description="Basic and acidic residues" evidence="8">
    <location>
        <begin position="859"/>
        <end position="873"/>
    </location>
</feature>
<accession>A0A8C6HWE8</accession>
<evidence type="ECO:0000256" key="4">
    <source>
        <dbReference type="ARBA" id="ARBA00022490"/>
    </source>
</evidence>
<dbReference type="GO" id="GO:0030154">
    <property type="term" value="P:cell differentiation"/>
    <property type="evidence" value="ECO:0007669"/>
    <property type="project" value="UniProtKB-KW"/>
</dbReference>
<protein>
    <recommendedName>
        <fullName evidence="3">Protein TOPAZ1</fullName>
    </recommendedName>
    <alternativeName>
        <fullName evidence="7">Testis- and ovary-specific PAZ domain-containing protein 1</fullName>
    </alternativeName>
</protein>
<evidence type="ECO:0000259" key="9">
    <source>
        <dbReference type="Pfam" id="PF14669"/>
    </source>
</evidence>
<evidence type="ECO:0000313" key="11">
    <source>
        <dbReference type="Proteomes" id="UP000694415"/>
    </source>
</evidence>
<dbReference type="InterPro" id="IPR029435">
    <property type="entry name" value="TOPAZ1_dom"/>
</dbReference>
<dbReference type="PANTHER" id="PTHR35671">
    <property type="entry name" value="PROTEIN TOPAZ1"/>
    <property type="match status" value="1"/>
</dbReference>
<dbReference type="GeneTree" id="ENSGT00390000012495"/>
<feature type="region of interest" description="Disordered" evidence="8">
    <location>
        <begin position="1"/>
        <end position="94"/>
    </location>
</feature>
<evidence type="ECO:0000256" key="6">
    <source>
        <dbReference type="ARBA" id="ARBA00022871"/>
    </source>
</evidence>
<comment type="subcellular location">
    <subcellularLocation>
        <location evidence="2">Cytoplasm</location>
        <location evidence="2">Cytosol</location>
    </subcellularLocation>
</comment>
<dbReference type="Ensembl" id="ENSMSIT00000033880.1">
    <property type="protein sequence ID" value="ENSMSIP00000026890.1"/>
    <property type="gene ID" value="ENSMSIG00000022649.1"/>
</dbReference>
<keyword evidence="6" id="KW-0744">Spermatogenesis</keyword>
<reference evidence="10" key="2">
    <citation type="submission" date="2025-09" db="UniProtKB">
        <authorList>
            <consortium name="Ensembl"/>
        </authorList>
    </citation>
    <scope>IDENTIFICATION</scope>
</reference>
<feature type="compositionally biased region" description="Basic and acidic residues" evidence="8">
    <location>
        <begin position="415"/>
        <end position="434"/>
    </location>
</feature>
<evidence type="ECO:0000256" key="5">
    <source>
        <dbReference type="ARBA" id="ARBA00022782"/>
    </source>
</evidence>
<feature type="region of interest" description="Disordered" evidence="8">
    <location>
        <begin position="845"/>
        <end position="873"/>
    </location>
</feature>
<comment type="function">
    <text evidence="1">Important for normal spermatogenesis and male fertility. Specifically required for progression to the post-meiotic stages of spermatocyte development. Seems to be necessary for normal expression levels of a number of testis-expressed gene transcripts, although its role in this process is unclear.</text>
</comment>
<keyword evidence="4" id="KW-0963">Cytoplasm</keyword>
<keyword evidence="5" id="KW-0221">Differentiation</keyword>
<dbReference type="GO" id="GO:0048137">
    <property type="term" value="P:spermatocyte division"/>
    <property type="evidence" value="ECO:0007669"/>
    <property type="project" value="TreeGrafter"/>
</dbReference>
<evidence type="ECO:0000256" key="1">
    <source>
        <dbReference type="ARBA" id="ARBA00002132"/>
    </source>
</evidence>
<organism evidence="10 11">
    <name type="scientific">Mus spicilegus</name>
    <name type="common">Mound-building mouse</name>
    <dbReference type="NCBI Taxonomy" id="10103"/>
    <lineage>
        <taxon>Eukaryota</taxon>
        <taxon>Metazoa</taxon>
        <taxon>Chordata</taxon>
        <taxon>Craniata</taxon>
        <taxon>Vertebrata</taxon>
        <taxon>Euteleostomi</taxon>
        <taxon>Mammalia</taxon>
        <taxon>Eutheria</taxon>
        <taxon>Euarchontoglires</taxon>
        <taxon>Glires</taxon>
        <taxon>Rodentia</taxon>
        <taxon>Myomorpha</taxon>
        <taxon>Muroidea</taxon>
        <taxon>Muridae</taxon>
        <taxon>Murinae</taxon>
        <taxon>Mus</taxon>
        <taxon>Mus</taxon>
    </lineage>
</organism>
<sequence>MRPPATPPDPTKEPGCKGTTRGLRKRGLPLTPEPGEGGGCSLEARGCEEESRQKQRMVTQASGREETEGDKLAKENGKITEAPSDDPQPGTDLVRKTSITSSESLQTVECSEFQNMAFLQSLDKEELGEGIKRRIRIKKCKSLENPPLEITKNEATQNIKVEFQDELFKNTPKHSCNSLSPGVEKNCSFELHDYSFLHSEGCNNENNFEDKPHDVCLHTEENLRNLAEKDDTRTTTKLLKTEKSVIASKLLLEESNLYQNKNNGLTSCLQSEKNKYSVEENNTGRKHRKKMKSGKEEKNINLTLSNVCNNSVLVLQENQMGMEGKEAETLEPKKSFLKALRKINHNTLPPVDHLCLPKTVGKTSSRHHINAMLQKTLESSLKEDIKNTSESFGCKRIEPEKYNKSMISSTVKSPSDGHHMEKRSPRGDLRSETEESKVSCCRTIPMTGKRVWPFYSCARISAQCWKKTSLSDLNYSLLGPLENARQHDSIIHQMDQTHLADSRLLEPSLTERTTESSRKEMYDSDLSCLSSASSVESTVMDIKEAVSHDKKTKLEEPSRNGAEVVSNATEDTQLSNITQSLTGNKKRKGNLSKLNLTVASQESQETNNCANKTVHRKVCITKQTLVAPDLVKILNTGRLTNFKIPLLKNKTGKRGAVSARSSEREAYSPLELLDSLSGLEAKQNRNKENICTTSGPQSLNLHSCIAPGQASSHSFYNKNSRTSSSFTKKGYDNKACNHISEPGNTISNKESISMKIENNTFSCDLGYIAQSSFCSKKQEAFVPISSEISGRKMTKSISELKLGFPDILKAYEDDVLLIDVIQDDPELFGISSEGDLSFASEVSKISQEPRVSEDQPSADFKHMHLPGKKEPGDLSKEVALLDPGLLKLESCPSLSAAKEPQHDPEGAAISLEATEETVVSGSLEGLSEQVRASDSDAKCISSDKATVMEEQENTHEIFKSKDSRNVESATECQLATLGPNPLCSSALPVNLSSHQDVVSTPWINDVRFPGRHSVLQLQNPETCEIFKREKNMGVFQKPLGLLIPHRYCKLHFNTLRGCERAQCKFVHVPEQGDEKICMDVFRKYISVNEQRLLHRAAYIFLEYYRKFPPGIHFSLQVLNDLLISLLKHCLLKEVFQVVQLSIMAKMLPALKILLKIFEYVAAMKLRNAVPALIEIFCKFIEAGMVPDPQHLNYIVKLLHQAQASQQEISAVLQAKSRLRVRQLKKNWKCDLDSALSEVEGRKVLDILYELKIHFTSLKGLTGPEKEAPRCQIVNVAAEIFIKSGSLDGAIWVLRESEWIINTPLWPCDRMDVLNRHNLLCTIAHEILGKNLYKQTFEVLRNLPSFQNSQEMMGVSQSSLLFNELLDACIESNSLGISSSVAEFMVAKSIPIDFSFLRRLITSLGRSCLWLKARAHYKSALSLGCYPPLEGNLHRKLLLVPSYLSEIEMLLAMEIFLVSNASGIQSAGMGAPTQVLQIVLKRCEESKSRSKDEYQAAVERLVMAARISDPKLFIKHMTVNINKEQVYSLEHCSALKWLKENMKWAGKVWLFTNH</sequence>
<evidence type="ECO:0000256" key="2">
    <source>
        <dbReference type="ARBA" id="ARBA00004514"/>
    </source>
</evidence>
<feature type="domain" description="Protein TOPAZ1" evidence="9">
    <location>
        <begin position="1238"/>
        <end position="1321"/>
    </location>
</feature>
<dbReference type="Pfam" id="PF14669">
    <property type="entry name" value="Asp_Glu_race_2"/>
    <property type="match status" value="1"/>
</dbReference>
<evidence type="ECO:0000256" key="3">
    <source>
        <dbReference type="ARBA" id="ARBA00016464"/>
    </source>
</evidence>
<dbReference type="InterPro" id="IPR038952">
    <property type="entry name" value="TOPAZ1"/>
</dbReference>
<dbReference type="PANTHER" id="PTHR35671:SF1">
    <property type="entry name" value="PROTEIN TOPAZ1"/>
    <property type="match status" value="1"/>
</dbReference>
<dbReference type="Proteomes" id="UP000694415">
    <property type="component" value="Unplaced"/>
</dbReference>
<reference evidence="10" key="1">
    <citation type="submission" date="2025-08" db="UniProtKB">
        <authorList>
            <consortium name="Ensembl"/>
        </authorList>
    </citation>
    <scope>IDENTIFICATION</scope>
</reference>
<feature type="compositionally biased region" description="Basic and acidic residues" evidence="8">
    <location>
        <begin position="63"/>
        <end position="78"/>
    </location>
</feature>